<dbReference type="InterPro" id="IPR046234">
    <property type="entry name" value="DUF6267"/>
</dbReference>
<reference evidence="1" key="1">
    <citation type="submission" date="2020-09" db="EMBL/GenBank/DDBJ databases">
        <authorList>
            <person name="Zhang D."/>
            <person name="Hatherill J.R."/>
            <person name="Ramirez J.F."/>
            <person name="Edinger B."/>
            <person name="Balarin R."/>
            <person name="Sullivan A."/>
            <person name="Humpal K.M."/>
            <person name="Guseva A."/>
            <person name="Butela K.A."/>
            <person name="Garlena R.A."/>
            <person name="Russell D.A."/>
            <person name="Pope W.H."/>
            <person name="Jacobs-Sera D."/>
            <person name="Hatfull G.F."/>
        </authorList>
    </citation>
    <scope>NUCLEOTIDE SEQUENCE</scope>
</reference>
<dbReference type="GeneID" id="77946334"/>
<dbReference type="Pfam" id="PF19782">
    <property type="entry name" value="DUF6267"/>
    <property type="match status" value="2"/>
</dbReference>
<dbReference type="KEGG" id="vg:77946334"/>
<dbReference type="RefSeq" id="YP_010670139.1">
    <property type="nucleotide sequence ID" value="NC_070963.1"/>
</dbReference>
<organism evidence="1 2">
    <name type="scientific">Synechococcus phage S-SRM01</name>
    <dbReference type="NCBI Taxonomy" id="2781608"/>
    <lineage>
        <taxon>Viruses</taxon>
        <taxon>Duplodnaviria</taxon>
        <taxon>Heunggongvirae</taxon>
        <taxon>Uroviricota</taxon>
        <taxon>Caudoviricetes</taxon>
        <taxon>Pantevenvirales</taxon>
        <taxon>Kyanoviridae</taxon>
        <taxon>Serangoonvirus</taxon>
        <taxon>Serangoonvirus essarone</taxon>
    </lineage>
</organism>
<evidence type="ECO:0000313" key="2">
    <source>
        <dbReference type="Proteomes" id="UP000664915"/>
    </source>
</evidence>
<dbReference type="Proteomes" id="UP000664915">
    <property type="component" value="Segment"/>
</dbReference>
<evidence type="ECO:0000313" key="1">
    <source>
        <dbReference type="EMBL" id="QPX48129.1"/>
    </source>
</evidence>
<sequence length="294" mass="33604">MKNLHLQHPEDSILTGDLSVLDWFVTPGHLSLKMDGCPAIVWGTNPATKKFFVGTKSVFNKVKIKIAHSHEEIDLYYSGNVADILHECLDYLPRTKNIIQGDFIGFGGDTEYTPNTLTYKFVDVVSQRIIIAPHTVYTAEYDLRDSRAFPLTVNLNSDDDVKFVQPHAYILFDADTFDVDEICAFAKQMSTACTFVSDKELPQLKKQINDCIRQQRPIEDDAFDCDPNLIRLWKLVKSIKEDCLYLCRNTGPAAYLNNKRIDAEGYVMSNKFGMYKLVNREVFSYANFLNNNKK</sequence>
<protein>
    <submittedName>
        <fullName evidence="1">Uncharacterized protein</fullName>
    </submittedName>
</protein>
<accession>A0A879R2K8</accession>
<dbReference type="EMBL" id="MW015081">
    <property type="protein sequence ID" value="QPX48129.1"/>
    <property type="molecule type" value="Genomic_DNA"/>
</dbReference>
<keyword evidence="2" id="KW-1185">Reference proteome</keyword>
<proteinExistence type="predicted"/>
<name>A0A879R2K8_9CAUD</name>